<sequence>MQVCKYFQHKTFPYFVVKELSTSTHFFGENFSYTTLNEEQYEWERIEDIPDNICIINGIFIELSPQRCFISQLVPKIVACEVKILNLDSQKLTIGEFKALSFFVEVLVLYGTFIFDGNNRLAPLEVILDCLPKAEEIQIQSTVLDYSFPLSTMPSFSSIDAAKKVKLLKLRDLELQYIPHIYNVAALLEFMNQNKSVDFFITFVDVSYFPYGEKLQEYVDAIIEAWDFQNPPPIIDFPGQTMKSKDALWQLQREFARKKIR</sequence>
<proteinExistence type="predicted"/>
<name>A0AC34G1L0_9BILA</name>
<dbReference type="WBParaSite" id="ES5_v2.g23373.t1">
    <property type="protein sequence ID" value="ES5_v2.g23373.t1"/>
    <property type="gene ID" value="ES5_v2.g23373"/>
</dbReference>
<evidence type="ECO:0000313" key="1">
    <source>
        <dbReference type="Proteomes" id="UP000887579"/>
    </source>
</evidence>
<dbReference type="Proteomes" id="UP000887579">
    <property type="component" value="Unplaced"/>
</dbReference>
<protein>
    <submittedName>
        <fullName evidence="2">Uncharacterized protein</fullName>
    </submittedName>
</protein>
<reference evidence="2" key="1">
    <citation type="submission" date="2022-11" db="UniProtKB">
        <authorList>
            <consortium name="WormBaseParasite"/>
        </authorList>
    </citation>
    <scope>IDENTIFICATION</scope>
</reference>
<evidence type="ECO:0000313" key="2">
    <source>
        <dbReference type="WBParaSite" id="ES5_v2.g23373.t1"/>
    </source>
</evidence>
<accession>A0AC34G1L0</accession>
<organism evidence="1 2">
    <name type="scientific">Panagrolaimus sp. ES5</name>
    <dbReference type="NCBI Taxonomy" id="591445"/>
    <lineage>
        <taxon>Eukaryota</taxon>
        <taxon>Metazoa</taxon>
        <taxon>Ecdysozoa</taxon>
        <taxon>Nematoda</taxon>
        <taxon>Chromadorea</taxon>
        <taxon>Rhabditida</taxon>
        <taxon>Tylenchina</taxon>
        <taxon>Panagrolaimomorpha</taxon>
        <taxon>Panagrolaimoidea</taxon>
        <taxon>Panagrolaimidae</taxon>
        <taxon>Panagrolaimus</taxon>
    </lineage>
</organism>